<dbReference type="GO" id="GO:0016491">
    <property type="term" value="F:oxidoreductase activity"/>
    <property type="evidence" value="ECO:0007669"/>
    <property type="project" value="UniProtKB-KW"/>
</dbReference>
<dbReference type="SUPFAM" id="SSF51735">
    <property type="entry name" value="NAD(P)-binding Rossmann-fold domains"/>
    <property type="match status" value="1"/>
</dbReference>
<reference evidence="7" key="1">
    <citation type="submission" date="2020-02" db="EMBL/GenBank/DDBJ databases">
        <title>Unexpected conservation and global transmission of agrobacterial virulence plasmids.</title>
        <authorList>
            <person name="Weisberg A.J."/>
            <person name="Davis E.W. II"/>
            <person name="Tabima J.R."/>
            <person name="Belcher M.S."/>
            <person name="Miller M."/>
            <person name="Kuo C.-H."/>
            <person name="Loper J.E."/>
            <person name="Grunwald N.J."/>
            <person name="Putnam M.L."/>
            <person name="Chang J.H."/>
        </authorList>
    </citation>
    <scope>NUCLEOTIDE SEQUENCE</scope>
    <source>
        <strain evidence="7">Q15/94</strain>
        <plasmid evidence="7">pTiQ15_94</plasmid>
    </source>
</reference>
<dbReference type="SUPFAM" id="SSF48179">
    <property type="entry name" value="6-phosphogluconate dehydrogenase C-terminal domain-like"/>
    <property type="match status" value="1"/>
</dbReference>
<dbReference type="Pfam" id="PF03807">
    <property type="entry name" value="F420_oxidored"/>
    <property type="match status" value="1"/>
</dbReference>
<dbReference type="InterPro" id="IPR008927">
    <property type="entry name" value="6-PGluconate_DH-like_C_sf"/>
</dbReference>
<feature type="domain" description="Opine dehydrogenase" evidence="5">
    <location>
        <begin position="201"/>
        <end position="357"/>
    </location>
</feature>
<evidence type="ECO:0000256" key="4">
    <source>
        <dbReference type="SAM" id="MobiDB-lite"/>
    </source>
</evidence>
<dbReference type="Gene3D" id="1.10.1040.10">
    <property type="entry name" value="N-(1-d-carboxylethyl)-l-norvaline Dehydrogenase, domain 2"/>
    <property type="match status" value="1"/>
</dbReference>
<name>A0AAJ4N9D8_AGRTU</name>
<dbReference type="InterPro" id="IPR003421">
    <property type="entry name" value="Opine_DH"/>
</dbReference>
<organism evidence="7 8">
    <name type="scientific">Agrobacterium tumefaciens</name>
    <dbReference type="NCBI Taxonomy" id="358"/>
    <lineage>
        <taxon>Bacteria</taxon>
        <taxon>Pseudomonadati</taxon>
        <taxon>Pseudomonadota</taxon>
        <taxon>Alphaproteobacteria</taxon>
        <taxon>Hyphomicrobiales</taxon>
        <taxon>Rhizobiaceae</taxon>
        <taxon>Rhizobium/Agrobacterium group</taxon>
        <taxon>Agrobacterium</taxon>
        <taxon>Agrobacterium tumefaciens complex</taxon>
    </lineage>
</organism>
<dbReference type="Gene3D" id="3.40.50.720">
    <property type="entry name" value="NAD(P)-binding Rossmann-like Domain"/>
    <property type="match status" value="1"/>
</dbReference>
<dbReference type="InterPro" id="IPR028939">
    <property type="entry name" value="P5C_Rdtase_cat_N"/>
</dbReference>
<evidence type="ECO:0000256" key="3">
    <source>
        <dbReference type="ARBA" id="ARBA00023002"/>
    </source>
</evidence>
<evidence type="ECO:0000256" key="2">
    <source>
        <dbReference type="ARBA" id="ARBA00022857"/>
    </source>
</evidence>
<keyword evidence="3" id="KW-0560">Oxidoreductase</keyword>
<protein>
    <submittedName>
        <fullName evidence="7">NAD(P)-binding domain-containing protein</fullName>
    </submittedName>
</protein>
<dbReference type="InterPro" id="IPR036291">
    <property type="entry name" value="NAD(P)-bd_dom_sf"/>
</dbReference>
<dbReference type="AlphaFoldDB" id="A0AAJ4N9D8"/>
<evidence type="ECO:0000313" key="7">
    <source>
        <dbReference type="EMBL" id="QTG17106.1"/>
    </source>
</evidence>
<dbReference type="Proteomes" id="UP000663946">
    <property type="component" value="Plasmid pTiQ15_94"/>
</dbReference>
<feature type="region of interest" description="Disordered" evidence="4">
    <location>
        <begin position="361"/>
        <end position="394"/>
    </location>
</feature>
<dbReference type="EMBL" id="CP049220">
    <property type="protein sequence ID" value="QTG17106.1"/>
    <property type="molecule type" value="Genomic_DNA"/>
</dbReference>
<accession>A0AAJ4N9D8</accession>
<dbReference type="RefSeq" id="WP_333722861.1">
    <property type="nucleotide sequence ID" value="NZ_CP049220.1"/>
</dbReference>
<evidence type="ECO:0000259" key="5">
    <source>
        <dbReference type="Pfam" id="PF02317"/>
    </source>
</evidence>
<gene>
    <name evidence="7" type="ORF">G6M86_27765</name>
</gene>
<comment type="similarity">
    <text evidence="1">Belongs to the lysopine/nopaline/octopine/opine/vitopine dehydrogenases family.</text>
</comment>
<evidence type="ECO:0000259" key="6">
    <source>
        <dbReference type="Pfam" id="PF03807"/>
    </source>
</evidence>
<dbReference type="InterPro" id="IPR013328">
    <property type="entry name" value="6PGD_dom2"/>
</dbReference>
<geneLocation type="plasmid" evidence="7 8">
    <name>pTiQ15_94</name>
</geneLocation>
<sequence length="394" mass="43314">MAPKLTVGILGAGHAGTALAAWFSSKRVPTYMWALEDHPGSLTAIRQQYGQVKASGLIEGVYLTTVCSNLSDLIASANFLILATRADAHEQFVGNLESYNDQLTGKTLLVICGHGFAVSYAYRLQFKRILETDDSPTTAKLTGDGGNEVHIKAMLPSFGVSCYPVKYDESGNTILPDSVETVLTRRFQASITAISPLHSLFFSNYVIHAVSATLNIGRLRDPDESLTERAKGWREALDDRVGADQRFFFYGQGTNTYVCNVIKAADKERLAVAQALGITLDTVLEECNIQSKTDYVNMREFSLAPFPYNVNYACPDTLGHRYFSEEIRTMELISVIAEARGIKIPVTKSIMVLIKAARDDDPDTYSSSGSSSFNPFDLSIFGERSYPSEPAQEF</sequence>
<evidence type="ECO:0000313" key="8">
    <source>
        <dbReference type="Proteomes" id="UP000663946"/>
    </source>
</evidence>
<keyword evidence="2" id="KW-0521">NADP</keyword>
<proteinExistence type="inferred from homology"/>
<evidence type="ECO:0000256" key="1">
    <source>
        <dbReference type="ARBA" id="ARBA00008730"/>
    </source>
</evidence>
<dbReference type="Pfam" id="PF02317">
    <property type="entry name" value="Octopine_DH"/>
    <property type="match status" value="1"/>
</dbReference>
<feature type="domain" description="Pyrroline-5-carboxylate reductase catalytic N-terminal" evidence="6">
    <location>
        <begin position="6"/>
        <end position="107"/>
    </location>
</feature>
<keyword evidence="7" id="KW-0614">Plasmid</keyword>